<dbReference type="EMBL" id="CAJNOU010001409">
    <property type="protein sequence ID" value="CAF1200016.1"/>
    <property type="molecule type" value="Genomic_DNA"/>
</dbReference>
<evidence type="ECO:0000313" key="3">
    <source>
        <dbReference type="EMBL" id="CAF1200016.1"/>
    </source>
</evidence>
<dbReference type="Proteomes" id="UP000663882">
    <property type="component" value="Unassembled WGS sequence"/>
</dbReference>
<sequence>MSTEPPSPLPSSSSSQQLNFAPLHRTVELENIHEQVTQNDLYQKQEQPIQTTRKVLTKHMTVIGDGNDIDTRKISTQ</sequence>
<dbReference type="Proteomes" id="UP000663864">
    <property type="component" value="Unassembled WGS sequence"/>
</dbReference>
<evidence type="ECO:0000313" key="7">
    <source>
        <dbReference type="EMBL" id="CAF3612345.1"/>
    </source>
</evidence>
<dbReference type="Proteomes" id="UP000663889">
    <property type="component" value="Unassembled WGS sequence"/>
</dbReference>
<gene>
    <name evidence="9" type="ORF">FNK824_LOCUS34420</name>
    <name evidence="8" type="ORF">JBS370_LOCUS6898</name>
    <name evidence="5" type="ORF">JXQ802_LOCUS31026</name>
    <name evidence="6" type="ORF">JXQ802_LOCUS31034</name>
    <name evidence="7" type="ORF">OTI717_LOCUS7368</name>
    <name evidence="1" type="ORF">PYM288_LOCUS9233</name>
    <name evidence="2" type="ORF">RFH988_LOCUS15631</name>
    <name evidence="3" type="ORF">SEV965_LOCUS21089</name>
    <name evidence="4" type="ORF">ZHD862_LOCUS28126</name>
</gene>
<dbReference type="Proteomes" id="UP000663854">
    <property type="component" value="Unassembled WGS sequence"/>
</dbReference>
<name>A0A813Z8P6_9BILA</name>
<proteinExistence type="predicted"/>
<evidence type="ECO:0000313" key="2">
    <source>
        <dbReference type="EMBL" id="CAF1029458.1"/>
    </source>
</evidence>
<dbReference type="OrthoDB" id="9989769at2759"/>
<dbReference type="Proteomes" id="UP000663836">
    <property type="component" value="Unassembled WGS sequence"/>
</dbReference>
<dbReference type="Proteomes" id="UP000663870">
    <property type="component" value="Unassembled WGS sequence"/>
</dbReference>
<comment type="caution">
    <text evidence="1">The sequence shown here is derived from an EMBL/GenBank/DDBJ whole genome shotgun (WGS) entry which is preliminary data.</text>
</comment>
<dbReference type="EMBL" id="CAJNOH010000131">
    <property type="protein sequence ID" value="CAF0895165.1"/>
    <property type="molecule type" value="Genomic_DNA"/>
</dbReference>
<evidence type="ECO:0000313" key="11">
    <source>
        <dbReference type="Proteomes" id="UP000663870"/>
    </source>
</evidence>
<evidence type="ECO:0000313" key="8">
    <source>
        <dbReference type="EMBL" id="CAF3660826.1"/>
    </source>
</evidence>
<dbReference type="AlphaFoldDB" id="A0A813Z8P6"/>
<accession>A0A813Z8P6</accession>
<dbReference type="EMBL" id="CAJOBE010013504">
    <property type="protein sequence ID" value="CAF4165706.1"/>
    <property type="molecule type" value="Genomic_DNA"/>
</dbReference>
<dbReference type="EMBL" id="CAJOAX010000551">
    <property type="protein sequence ID" value="CAF3612345.1"/>
    <property type="molecule type" value="Genomic_DNA"/>
</dbReference>
<dbReference type="EMBL" id="CAJNOL010001291">
    <property type="protein sequence ID" value="CAF1330367.1"/>
    <property type="molecule type" value="Genomic_DNA"/>
</dbReference>
<evidence type="ECO:0000313" key="10">
    <source>
        <dbReference type="Proteomes" id="UP000663854"/>
    </source>
</evidence>
<evidence type="ECO:0000313" key="6">
    <source>
        <dbReference type="EMBL" id="CAF1330521.1"/>
    </source>
</evidence>
<dbReference type="EMBL" id="CAJNOT010002305">
    <property type="protein sequence ID" value="CAF1304174.1"/>
    <property type="molecule type" value="Genomic_DNA"/>
</dbReference>
<reference evidence="1" key="1">
    <citation type="submission" date="2021-02" db="EMBL/GenBank/DDBJ databases">
        <authorList>
            <person name="Nowell W R."/>
        </authorList>
    </citation>
    <scope>NUCLEOTIDE SEQUENCE</scope>
</reference>
<dbReference type="EMBL" id="CAJNOL010001292">
    <property type="protein sequence ID" value="CAF1330521.1"/>
    <property type="molecule type" value="Genomic_DNA"/>
</dbReference>
<evidence type="ECO:0000313" key="1">
    <source>
        <dbReference type="EMBL" id="CAF0895165.1"/>
    </source>
</evidence>
<organism evidence="1 10">
    <name type="scientific">Rotaria sordida</name>
    <dbReference type="NCBI Taxonomy" id="392033"/>
    <lineage>
        <taxon>Eukaryota</taxon>
        <taxon>Metazoa</taxon>
        <taxon>Spiralia</taxon>
        <taxon>Gnathifera</taxon>
        <taxon>Rotifera</taxon>
        <taxon>Eurotatoria</taxon>
        <taxon>Bdelloidea</taxon>
        <taxon>Philodinida</taxon>
        <taxon>Philodinidae</taxon>
        <taxon>Rotaria</taxon>
    </lineage>
</organism>
<dbReference type="Proteomes" id="UP000663823">
    <property type="component" value="Unassembled WGS sequence"/>
</dbReference>
<keyword evidence="11" id="KW-1185">Reference proteome</keyword>
<dbReference type="Proteomes" id="UP000663874">
    <property type="component" value="Unassembled WGS sequence"/>
</dbReference>
<dbReference type="EMBL" id="CAJNOO010000768">
    <property type="protein sequence ID" value="CAF1029458.1"/>
    <property type="molecule type" value="Genomic_DNA"/>
</dbReference>
<evidence type="ECO:0000313" key="5">
    <source>
        <dbReference type="EMBL" id="CAF1330367.1"/>
    </source>
</evidence>
<evidence type="ECO:0000313" key="9">
    <source>
        <dbReference type="EMBL" id="CAF4165706.1"/>
    </source>
</evidence>
<dbReference type="EMBL" id="CAJOBD010000396">
    <property type="protein sequence ID" value="CAF3660826.1"/>
    <property type="molecule type" value="Genomic_DNA"/>
</dbReference>
<protein>
    <submittedName>
        <fullName evidence="1">Uncharacterized protein</fullName>
    </submittedName>
</protein>
<evidence type="ECO:0000313" key="4">
    <source>
        <dbReference type="EMBL" id="CAF1304174.1"/>
    </source>
</evidence>